<dbReference type="EMBL" id="MW580853">
    <property type="protein sequence ID" value="QRM16886.1"/>
    <property type="molecule type" value="Genomic_DNA"/>
</dbReference>
<evidence type="ECO:0000313" key="8">
    <source>
        <dbReference type="EMBL" id="QRM17147.1"/>
    </source>
</evidence>
<evidence type="ECO:0000313" key="7">
    <source>
        <dbReference type="EMBL" id="QRM17016.1"/>
    </source>
</evidence>
<dbReference type="RefSeq" id="YP_003358208.2">
    <property type="nucleotide sequence ID" value="NC_013668.3"/>
</dbReference>
<proteinExistence type="predicted"/>
<name>A0A1J0REM0_9VIRU</name>
<reference evidence="2" key="4">
    <citation type="submission" date="2021-02" db="EMBL/GenBank/DDBJ databases">
        <authorList>
            <person name="Vanderplasschen A.F.C."/>
            <person name="Davison A.J."/>
        </authorList>
    </citation>
    <scope>NUCLEOTIDE SEQUENCE</scope>
    <source>
        <strain evidence="2">500138</strain>
        <strain evidence="4">DK-200249</strain>
        <strain evidence="3">DK-2008-50-66-1</strain>
        <strain evidence="5">DK-205223-2</strain>
        <strain evidence="6">DK-206116-1</strain>
        <strain evidence="7">HVA 486123</strain>
        <strain evidence="8">UK N080</strain>
    </source>
</reference>
<dbReference type="Proteomes" id="UP000011239">
    <property type="component" value="Segment"/>
</dbReference>
<evidence type="ECO:0000313" key="6">
    <source>
        <dbReference type="EMBL" id="QRM16886.1"/>
    </source>
</evidence>
<reference evidence="1 9" key="1">
    <citation type="journal article" date="2010" name="J. Gen. Virol.">
        <title>Complete genome sequence and taxonomic position of anguillid herpesvirus 1.</title>
        <authorList>
            <person name="van Beurden S.J."/>
            <person name="Bossers A."/>
            <person name="Voorbergen-Laarman M.H."/>
            <person name="Haenen O.L."/>
            <person name="Peters S."/>
            <person name="Abma-Henkens M.H."/>
            <person name="Peeters B.P."/>
            <person name="Rottier P.J."/>
            <person name="Engelsma M.Y."/>
        </authorList>
    </citation>
    <scope>NUCLEOTIDE SEQUENCE [LARGE SCALE GENOMIC DNA]</scope>
    <source>
        <strain evidence="1">500138</strain>
        <strain evidence="9">Isolate Anguilla anguilla/Netherlands/500138/1998</strain>
    </source>
</reference>
<dbReference type="GeneID" id="8683501"/>
<accession>A0A1J0REM0</accession>
<gene>
    <name evidence="2" type="primary">ORF69</name>
    <name evidence="1" type="ORF">AngHV1_ORF69</name>
</gene>
<dbReference type="EMBL" id="MW580850">
    <property type="protein sequence ID" value="QRM16492.1"/>
    <property type="molecule type" value="Genomic_DNA"/>
</dbReference>
<dbReference type="EMBL" id="MW580854">
    <property type="protein sequence ID" value="QRM17016.1"/>
    <property type="molecule type" value="Genomic_DNA"/>
</dbReference>
<evidence type="ECO:0000313" key="5">
    <source>
        <dbReference type="EMBL" id="QRM16755.1"/>
    </source>
</evidence>
<dbReference type="EMBL" id="MW580855">
    <property type="protein sequence ID" value="QRM17147.1"/>
    <property type="molecule type" value="Genomic_DNA"/>
</dbReference>
<evidence type="ECO:0000313" key="9">
    <source>
        <dbReference type="Proteomes" id="UP000011239"/>
    </source>
</evidence>
<protein>
    <submittedName>
        <fullName evidence="2">Protein ORF69</fullName>
    </submittedName>
</protein>
<reference evidence="1" key="2">
    <citation type="submission" date="2012-05" db="EMBL/GenBank/DDBJ databases">
        <authorList>
            <person name="van Beurden S.J."/>
            <person name="Gatherer D."/>
            <person name="Tuzi K."/>
            <person name="Herzyk P."/>
            <person name="Galbraith J."/>
            <person name="Peeters B.P.H."/>
            <person name="Rottier P.J.M."/>
            <person name="Engelsma M.Y."/>
            <person name="Davison A.J."/>
        </authorList>
    </citation>
    <scope>NUCLEOTIDE SEQUENCE</scope>
    <source>
        <strain evidence="1">500138</strain>
    </source>
</reference>
<keyword evidence="9" id="KW-1185">Reference proteome</keyword>
<dbReference type="EMBL" id="FJ940765">
    <property type="protein sequence ID" value="ADA57832.2"/>
    <property type="molecule type" value="Genomic_DNA"/>
</dbReference>
<dbReference type="EMBL" id="MW580851">
    <property type="protein sequence ID" value="QRM16622.1"/>
    <property type="molecule type" value="Genomic_DNA"/>
</dbReference>
<sequence>MMDDLSLENCFVDEFEEWEEVGALTQQPLTPINRQLRREFLKFFGEALPTHLSAADKWYFHMDNKLWNLMEAAMKKRDEQHVSAGEIAEEMANFFYKLRPDLGQLYRGVYAQTFEWVESATNTSYCGYNPWTDDDDDDDEPTTAV</sequence>
<evidence type="ECO:0000313" key="1">
    <source>
        <dbReference type="EMBL" id="ADA57832.2"/>
    </source>
</evidence>
<evidence type="ECO:0000313" key="4">
    <source>
        <dbReference type="EMBL" id="QRM16622.1"/>
    </source>
</evidence>
<dbReference type="EMBL" id="MW580852">
    <property type="protein sequence ID" value="QRM16755.1"/>
    <property type="molecule type" value="Genomic_DNA"/>
</dbReference>
<organism evidence="2">
    <name type="scientific">Anguillid herpesvirus 1</name>
    <dbReference type="NCBI Taxonomy" id="150286"/>
    <lineage>
        <taxon>Viruses</taxon>
        <taxon>Duplodnaviria</taxon>
        <taxon>Heunggongvirae</taxon>
        <taxon>Peploviricota</taxon>
        <taxon>Herviviricetes</taxon>
        <taxon>Herpesvirales</taxon>
        <taxon>Alloherpesviridae</taxon>
        <taxon>Cyvirus</taxon>
        <taxon>Cyvirus anguillidallo1</taxon>
    </lineage>
</organism>
<accession>D2E8C0</accession>
<dbReference type="EMBL" id="MW580849">
    <property type="protein sequence ID" value="QRM16363.1"/>
    <property type="molecule type" value="Genomic_DNA"/>
</dbReference>
<evidence type="ECO:0000313" key="3">
    <source>
        <dbReference type="EMBL" id="QRM16492.1"/>
    </source>
</evidence>
<evidence type="ECO:0000313" key="2">
    <source>
        <dbReference type="EMBL" id="QRM16363.1"/>
    </source>
</evidence>
<reference evidence="2" key="3">
    <citation type="journal article" date="2021" name="Microorganisms">
        <title>Genomes of Anguillid Herpesvirus 1 Strains Reveal Evolutionary Disparities and Low Genetic Diversity in the Genus Cyprinivirus.</title>
        <authorList>
            <person name="Donohoe O."/>
            <person name="Zhang H."/>
            <person name="Delrez N."/>
            <person name="Gao Y."/>
            <person name="Suarez N.M."/>
            <person name="Davison A.J."/>
            <person name="Vanderplasschen A."/>
        </authorList>
    </citation>
    <scope>NUCLEOTIDE SEQUENCE</scope>
    <source>
        <strain evidence="2">500138</strain>
        <strain evidence="4">DK-200249</strain>
        <strain evidence="3">DK-2008-50-66-1</strain>
        <strain evidence="5">DK-205223-2</strain>
        <strain evidence="6">DK-206116-1</strain>
        <strain evidence="7">HVA 486123</strain>
        <strain evidence="8">UK N080</strain>
    </source>
</reference>
<dbReference type="KEGG" id="vg:8683501"/>